<accession>A0A0A6UG36</accession>
<dbReference type="SUPFAM" id="SSF82708">
    <property type="entry name" value="R3H domain"/>
    <property type="match status" value="1"/>
</dbReference>
<name>A0A0A6UG36_ACTUT</name>
<dbReference type="InterPro" id="IPR034079">
    <property type="entry name" value="R3H_KhpB"/>
</dbReference>
<keyword evidence="3" id="KW-1185">Reference proteome</keyword>
<evidence type="ECO:0000313" key="3">
    <source>
        <dbReference type="Proteomes" id="UP000054537"/>
    </source>
</evidence>
<dbReference type="InterPro" id="IPR001374">
    <property type="entry name" value="R3H_dom"/>
</dbReference>
<dbReference type="EMBL" id="JRTT01000045">
    <property type="protein sequence ID" value="KHD74406.1"/>
    <property type="molecule type" value="Genomic_DNA"/>
</dbReference>
<dbReference type="PANTHER" id="PTHR35800">
    <property type="entry name" value="PROTEIN JAG"/>
    <property type="match status" value="1"/>
</dbReference>
<dbReference type="PROSITE" id="PS51061">
    <property type="entry name" value="R3H"/>
    <property type="match status" value="1"/>
</dbReference>
<sequence>PMVEVVGGRLQPLVGQRGATLEALQELTRLAIFRATGSPSRLLLDIGGYRATRRKELAAVARNAVEKVKEHGDPVRLEPMSAFERKCVHDVVNAIPGVQSESEGVEPNRRIMVRVAD</sequence>
<dbReference type="InterPro" id="IPR015946">
    <property type="entry name" value="KH_dom-like_a/b"/>
</dbReference>
<feature type="non-terminal residue" evidence="2">
    <location>
        <position position="1"/>
    </location>
</feature>
<dbReference type="RefSeq" id="WP_043529697.1">
    <property type="nucleotide sequence ID" value="NZ_JRTT01000045.1"/>
</dbReference>
<dbReference type="AlphaFoldDB" id="A0A0A6UG36"/>
<dbReference type="SMART" id="SM00393">
    <property type="entry name" value="R3H"/>
    <property type="match status" value="1"/>
</dbReference>
<dbReference type="Gene3D" id="3.30.300.20">
    <property type="match status" value="1"/>
</dbReference>
<gene>
    <name evidence="2" type="ORF">MB27_29125</name>
</gene>
<keyword evidence="2" id="KW-0238">DNA-binding</keyword>
<dbReference type="Proteomes" id="UP000054537">
    <property type="component" value="Unassembled WGS sequence"/>
</dbReference>
<dbReference type="InterPro" id="IPR036867">
    <property type="entry name" value="R3H_dom_sf"/>
</dbReference>
<proteinExistence type="predicted"/>
<dbReference type="GO" id="GO:0003723">
    <property type="term" value="F:RNA binding"/>
    <property type="evidence" value="ECO:0007669"/>
    <property type="project" value="InterPro"/>
</dbReference>
<dbReference type="eggNOG" id="COG1847">
    <property type="taxonomic scope" value="Bacteria"/>
</dbReference>
<reference evidence="2 3" key="1">
    <citation type="submission" date="2014-10" db="EMBL/GenBank/DDBJ databases">
        <title>Draft genome sequence of Actinoplanes utahensis NRRL 12052.</title>
        <authorList>
            <person name="Velasco-Bucheli B."/>
            <person name="del Cerro C."/>
            <person name="Hormigo D."/>
            <person name="Garcia J.L."/>
            <person name="Acebal C."/>
            <person name="Arroyo M."/>
            <person name="de la Mata I."/>
        </authorList>
    </citation>
    <scope>NUCLEOTIDE SEQUENCE [LARGE SCALE GENOMIC DNA]</scope>
    <source>
        <strain evidence="2 3">NRRL 12052</strain>
    </source>
</reference>
<dbReference type="GO" id="GO:0003677">
    <property type="term" value="F:DNA binding"/>
    <property type="evidence" value="ECO:0007669"/>
    <property type="project" value="UniProtKB-KW"/>
</dbReference>
<protein>
    <submittedName>
        <fullName evidence="2">Single-stranded DNA-binding protein</fullName>
    </submittedName>
</protein>
<dbReference type="Pfam" id="PF01424">
    <property type="entry name" value="R3H"/>
    <property type="match status" value="1"/>
</dbReference>
<dbReference type="PANTHER" id="PTHR35800:SF1">
    <property type="entry name" value="RNA-BINDING PROTEIN KHPB"/>
    <property type="match status" value="1"/>
</dbReference>
<comment type="caution">
    <text evidence="2">The sequence shown here is derived from an EMBL/GenBank/DDBJ whole genome shotgun (WGS) entry which is preliminary data.</text>
</comment>
<dbReference type="Gene3D" id="3.30.1370.50">
    <property type="entry name" value="R3H-like domain"/>
    <property type="match status" value="1"/>
</dbReference>
<organism evidence="2 3">
    <name type="scientific">Actinoplanes utahensis</name>
    <dbReference type="NCBI Taxonomy" id="1869"/>
    <lineage>
        <taxon>Bacteria</taxon>
        <taxon>Bacillati</taxon>
        <taxon>Actinomycetota</taxon>
        <taxon>Actinomycetes</taxon>
        <taxon>Micromonosporales</taxon>
        <taxon>Micromonosporaceae</taxon>
        <taxon>Actinoplanes</taxon>
    </lineage>
</organism>
<evidence type="ECO:0000259" key="1">
    <source>
        <dbReference type="PROSITE" id="PS51061"/>
    </source>
</evidence>
<dbReference type="InterPro" id="IPR039247">
    <property type="entry name" value="KhpB"/>
</dbReference>
<dbReference type="CDD" id="cd02644">
    <property type="entry name" value="R3H_jag"/>
    <property type="match status" value="1"/>
</dbReference>
<feature type="domain" description="R3H" evidence="1">
    <location>
        <begin position="51"/>
        <end position="117"/>
    </location>
</feature>
<evidence type="ECO:0000313" key="2">
    <source>
        <dbReference type="EMBL" id="KHD74406.1"/>
    </source>
</evidence>